<organism evidence="8 9">
    <name type="scientific">Duganella lactea</name>
    <dbReference type="NCBI Taxonomy" id="2692173"/>
    <lineage>
        <taxon>Bacteria</taxon>
        <taxon>Pseudomonadati</taxon>
        <taxon>Pseudomonadota</taxon>
        <taxon>Betaproteobacteria</taxon>
        <taxon>Burkholderiales</taxon>
        <taxon>Oxalobacteraceae</taxon>
        <taxon>Telluria group</taxon>
        <taxon>Duganella</taxon>
    </lineage>
</organism>
<keyword evidence="9" id="KW-1185">Reference proteome</keyword>
<accession>A0ABW9VD15</accession>
<evidence type="ECO:0000259" key="7">
    <source>
        <dbReference type="SMART" id="SM00235"/>
    </source>
</evidence>
<feature type="region of interest" description="Disordered" evidence="6">
    <location>
        <begin position="1"/>
        <end position="22"/>
    </location>
</feature>
<dbReference type="InterPro" id="IPR021190">
    <property type="entry name" value="Pept_M10A"/>
</dbReference>
<evidence type="ECO:0000256" key="6">
    <source>
        <dbReference type="SAM" id="MobiDB-lite"/>
    </source>
</evidence>
<dbReference type="GO" id="GO:0008237">
    <property type="term" value="F:metallopeptidase activity"/>
    <property type="evidence" value="ECO:0007669"/>
    <property type="project" value="UniProtKB-KW"/>
</dbReference>
<gene>
    <name evidence="8" type="ORF">GTP38_24690</name>
</gene>
<evidence type="ECO:0000256" key="3">
    <source>
        <dbReference type="ARBA" id="ARBA00022801"/>
    </source>
</evidence>
<keyword evidence="2" id="KW-0479">Metal-binding</keyword>
<sequence length="462" mass="47765">MYYVLTDDSGQDHSFGWAPDESHQGNPIAPGAVYTNDDSNYQPLTYSASSVSISQAQYDTLMGFGTPGSANYLEGMSSTYNILTNSCVDFTWKAMEQIGVEQPAHIPGTELVPVWNAKNVDTALESFARTNNEDFDSDPGDGTYGDSGGYGDYGAYGAYGYGAYGGYGGDYGGGFGFAGKAPKVAAAGNTISKLTRQDAASGEIQAAVATELELHHIYQLSTGGDQAAGAAAVVYEAAQFDHQVVTWSLASGKGTKAAPFSDYMSPANEAAVRAAFGAWAAAAPGITFQEVDDSSQADIRVGYGQFDTADSGIIGYTSLQKQNGVIQSNTIVRVEDPNQLALTQNADGQATYSGTDVTLTQALMHEIGHALGLGDNADPNSIMYYGLSSTNASLDATDLAGMNALYGKNAAAPRTAASASTSVNQLIQAMSSFDPPSAGAVALAPPAVDNKAVIAASAVAHS</sequence>
<protein>
    <submittedName>
        <fullName evidence="8">Matrixin family metalloprotease</fullName>
    </submittedName>
</protein>
<name>A0ABW9VD15_9BURK</name>
<dbReference type="InterPro" id="IPR001818">
    <property type="entry name" value="Pept_M10_metallopeptidase"/>
</dbReference>
<dbReference type="EMBL" id="WWCO01000034">
    <property type="protein sequence ID" value="MYM37529.1"/>
    <property type="molecule type" value="Genomic_DNA"/>
</dbReference>
<keyword evidence="5 8" id="KW-0482">Metalloprotease</keyword>
<keyword evidence="3" id="KW-0378">Hydrolase</keyword>
<dbReference type="Pfam" id="PF00413">
    <property type="entry name" value="Peptidase_M10"/>
    <property type="match status" value="1"/>
</dbReference>
<dbReference type="PANTHER" id="PTHR10201:SF323">
    <property type="entry name" value="MATRIX METALLOPROTEINASE-21"/>
    <property type="match status" value="1"/>
</dbReference>
<dbReference type="Proteomes" id="UP000449678">
    <property type="component" value="Unassembled WGS sequence"/>
</dbReference>
<dbReference type="PANTHER" id="PTHR10201">
    <property type="entry name" value="MATRIX METALLOPROTEINASE"/>
    <property type="match status" value="1"/>
</dbReference>
<dbReference type="InterPro" id="IPR006026">
    <property type="entry name" value="Peptidase_Metallo"/>
</dbReference>
<comment type="caution">
    <text evidence="8">The sequence shown here is derived from an EMBL/GenBank/DDBJ whole genome shotgun (WGS) entry which is preliminary data.</text>
</comment>
<proteinExistence type="predicted"/>
<evidence type="ECO:0000313" key="8">
    <source>
        <dbReference type="EMBL" id="MYM37529.1"/>
    </source>
</evidence>
<keyword evidence="4" id="KW-0862">Zinc</keyword>
<dbReference type="RefSeq" id="WP_160992839.1">
    <property type="nucleotide sequence ID" value="NZ_WWCO01000034.1"/>
</dbReference>
<reference evidence="8 9" key="1">
    <citation type="submission" date="2019-12" db="EMBL/GenBank/DDBJ databases">
        <title>Novel species isolated from a subtropical stream in China.</title>
        <authorList>
            <person name="Lu H."/>
        </authorList>
    </citation>
    <scope>NUCLEOTIDE SEQUENCE [LARGE SCALE GENOMIC DNA]</scope>
    <source>
        <strain evidence="8 9">FT94W</strain>
    </source>
</reference>
<evidence type="ECO:0000256" key="4">
    <source>
        <dbReference type="ARBA" id="ARBA00022833"/>
    </source>
</evidence>
<evidence type="ECO:0000256" key="1">
    <source>
        <dbReference type="ARBA" id="ARBA00022670"/>
    </source>
</evidence>
<dbReference type="SUPFAM" id="SSF55486">
    <property type="entry name" value="Metalloproteases ('zincins'), catalytic domain"/>
    <property type="match status" value="1"/>
</dbReference>
<dbReference type="InterPro" id="IPR024079">
    <property type="entry name" value="MetalloPept_cat_dom_sf"/>
</dbReference>
<keyword evidence="1" id="KW-0645">Protease</keyword>
<dbReference type="PRINTS" id="PR00138">
    <property type="entry name" value="MATRIXIN"/>
</dbReference>
<evidence type="ECO:0000256" key="5">
    <source>
        <dbReference type="ARBA" id="ARBA00023049"/>
    </source>
</evidence>
<dbReference type="SMART" id="SM00235">
    <property type="entry name" value="ZnMc"/>
    <property type="match status" value="1"/>
</dbReference>
<dbReference type="Gene3D" id="3.40.390.10">
    <property type="entry name" value="Collagenase (Catalytic Domain)"/>
    <property type="match status" value="1"/>
</dbReference>
<evidence type="ECO:0000313" key="9">
    <source>
        <dbReference type="Proteomes" id="UP000449678"/>
    </source>
</evidence>
<evidence type="ECO:0000256" key="2">
    <source>
        <dbReference type="ARBA" id="ARBA00022723"/>
    </source>
</evidence>
<feature type="domain" description="Peptidase metallopeptidase" evidence="7">
    <location>
        <begin position="236"/>
        <end position="408"/>
    </location>
</feature>